<keyword evidence="4" id="KW-1185">Reference proteome</keyword>
<evidence type="ECO:0000256" key="2">
    <source>
        <dbReference type="SAM" id="MobiDB-lite"/>
    </source>
</evidence>
<keyword evidence="1" id="KW-0175">Coiled coil</keyword>
<evidence type="ECO:0000256" key="1">
    <source>
        <dbReference type="SAM" id="Coils"/>
    </source>
</evidence>
<feature type="coiled-coil region" evidence="1">
    <location>
        <begin position="143"/>
        <end position="202"/>
    </location>
</feature>
<evidence type="ECO:0000313" key="3">
    <source>
        <dbReference type="EMBL" id="CAD8144991.1"/>
    </source>
</evidence>
<sequence>MIQVSLYDIDLGCQFHKLYFAIQSNCQTIETHLVSQLPISTLIEGREFKIIIKDGNQTIGSISFPSKQLTKQLNLVRWITLFDPKDDQYDGNFIEDDLEQPRILLRIETNYQYQQKMFKNNLLSSCQLNLKENTQQYNDKKKIQQIIDDHKDMQNKYNSLKEDLLAYRDISQQEIKQLESEKQTYIQENKTLKQQIQILKQNELPIHDQQQKNGTNNNNNNKIK</sequence>
<name>A0A8S1STT5_9CILI</name>
<dbReference type="AlphaFoldDB" id="A0A8S1STT5"/>
<reference evidence="3" key="1">
    <citation type="submission" date="2021-01" db="EMBL/GenBank/DDBJ databases">
        <authorList>
            <consortium name="Genoscope - CEA"/>
            <person name="William W."/>
        </authorList>
    </citation>
    <scope>NUCLEOTIDE SEQUENCE</scope>
</reference>
<organism evidence="3 4">
    <name type="scientific">Paramecium pentaurelia</name>
    <dbReference type="NCBI Taxonomy" id="43138"/>
    <lineage>
        <taxon>Eukaryota</taxon>
        <taxon>Sar</taxon>
        <taxon>Alveolata</taxon>
        <taxon>Ciliophora</taxon>
        <taxon>Intramacronucleata</taxon>
        <taxon>Oligohymenophorea</taxon>
        <taxon>Peniculida</taxon>
        <taxon>Parameciidae</taxon>
        <taxon>Paramecium</taxon>
    </lineage>
</organism>
<gene>
    <name evidence="3" type="ORF">PPENT_87.1.T0140014</name>
</gene>
<feature type="region of interest" description="Disordered" evidence="2">
    <location>
        <begin position="203"/>
        <end position="224"/>
    </location>
</feature>
<comment type="caution">
    <text evidence="3">The sequence shown here is derived from an EMBL/GenBank/DDBJ whole genome shotgun (WGS) entry which is preliminary data.</text>
</comment>
<accession>A0A8S1STT5</accession>
<dbReference type="EMBL" id="CAJJDO010000014">
    <property type="protein sequence ID" value="CAD8144991.1"/>
    <property type="molecule type" value="Genomic_DNA"/>
</dbReference>
<protein>
    <submittedName>
        <fullName evidence="3">Uncharacterized protein</fullName>
    </submittedName>
</protein>
<evidence type="ECO:0000313" key="4">
    <source>
        <dbReference type="Proteomes" id="UP000689195"/>
    </source>
</evidence>
<proteinExistence type="predicted"/>
<dbReference type="OrthoDB" id="306954at2759"/>
<dbReference type="Proteomes" id="UP000689195">
    <property type="component" value="Unassembled WGS sequence"/>
</dbReference>